<feature type="domain" description="YknX-like C-terminal permuted SH3-like" evidence="2">
    <location>
        <begin position="72"/>
        <end position="126"/>
    </location>
</feature>
<dbReference type="Pfam" id="PF25989">
    <property type="entry name" value="YknX_C"/>
    <property type="match status" value="1"/>
</dbReference>
<dbReference type="EMBL" id="BARS01021825">
    <property type="protein sequence ID" value="GAG08083.1"/>
    <property type="molecule type" value="Genomic_DNA"/>
</dbReference>
<dbReference type="Pfam" id="PF25954">
    <property type="entry name" value="Beta-barrel_RND_2"/>
    <property type="match status" value="1"/>
</dbReference>
<dbReference type="SUPFAM" id="SSF111369">
    <property type="entry name" value="HlyD-like secretion proteins"/>
    <property type="match status" value="1"/>
</dbReference>
<dbReference type="PANTHER" id="PTHR30469">
    <property type="entry name" value="MULTIDRUG RESISTANCE PROTEIN MDTA"/>
    <property type="match status" value="1"/>
</dbReference>
<protein>
    <submittedName>
        <fullName evidence="3">Uncharacterized protein</fullName>
    </submittedName>
</protein>
<dbReference type="Gene3D" id="2.40.420.20">
    <property type="match status" value="1"/>
</dbReference>
<dbReference type="InterPro" id="IPR058637">
    <property type="entry name" value="YknX-like_C"/>
</dbReference>
<name>X0V6H3_9ZZZZ</name>
<comment type="caution">
    <text evidence="3">The sequence shown here is derived from an EMBL/GenBank/DDBJ whole genome shotgun (WGS) entry which is preliminary data.</text>
</comment>
<evidence type="ECO:0000259" key="2">
    <source>
        <dbReference type="Pfam" id="PF25989"/>
    </source>
</evidence>
<evidence type="ECO:0000313" key="3">
    <source>
        <dbReference type="EMBL" id="GAG08083.1"/>
    </source>
</evidence>
<dbReference type="Gene3D" id="2.40.30.170">
    <property type="match status" value="1"/>
</dbReference>
<dbReference type="InterPro" id="IPR058792">
    <property type="entry name" value="Beta-barrel_RND_2"/>
</dbReference>
<accession>X0V6H3</accession>
<dbReference type="GO" id="GO:0015562">
    <property type="term" value="F:efflux transmembrane transporter activity"/>
    <property type="evidence" value="ECO:0007669"/>
    <property type="project" value="TreeGrafter"/>
</dbReference>
<organism evidence="3">
    <name type="scientific">marine sediment metagenome</name>
    <dbReference type="NCBI Taxonomy" id="412755"/>
    <lineage>
        <taxon>unclassified sequences</taxon>
        <taxon>metagenomes</taxon>
        <taxon>ecological metagenomes</taxon>
    </lineage>
</organism>
<reference evidence="3" key="1">
    <citation type="journal article" date="2014" name="Front. Microbiol.">
        <title>High frequency of phylogenetically diverse reductive dehalogenase-homologous genes in deep subseafloor sedimentary metagenomes.</title>
        <authorList>
            <person name="Kawai M."/>
            <person name="Futagami T."/>
            <person name="Toyoda A."/>
            <person name="Takaki Y."/>
            <person name="Nishi S."/>
            <person name="Hori S."/>
            <person name="Arai W."/>
            <person name="Tsubouchi T."/>
            <person name="Morono Y."/>
            <person name="Uchiyama I."/>
            <person name="Ito T."/>
            <person name="Fujiyama A."/>
            <person name="Inagaki F."/>
            <person name="Takami H."/>
        </authorList>
    </citation>
    <scope>NUCLEOTIDE SEQUENCE</scope>
    <source>
        <strain evidence="3">Expedition CK06-06</strain>
    </source>
</reference>
<dbReference type="PANTHER" id="PTHR30469:SF38">
    <property type="entry name" value="HLYD FAMILY SECRETION PROTEIN"/>
    <property type="match status" value="1"/>
</dbReference>
<feature type="non-terminal residue" evidence="3">
    <location>
        <position position="1"/>
    </location>
</feature>
<dbReference type="GO" id="GO:1990281">
    <property type="term" value="C:efflux pump complex"/>
    <property type="evidence" value="ECO:0007669"/>
    <property type="project" value="TreeGrafter"/>
</dbReference>
<proteinExistence type="predicted"/>
<evidence type="ECO:0000259" key="1">
    <source>
        <dbReference type="Pfam" id="PF25954"/>
    </source>
</evidence>
<gene>
    <name evidence="3" type="ORF">S01H1_34992</name>
</gene>
<sequence length="132" mass="14786">GESFTGELHRVGVTVDPRTRTVEVEVHVANHSRRLKPGMFARLRLTLEQKEKVPIVLRAVLLRESAATGRFATYVFVANKGKARRRTVTLGLSQQDRYEVKRGLNPGDLVIVSGQRQVKDGAEVTIIEQEQP</sequence>
<dbReference type="AlphaFoldDB" id="X0V6H3"/>
<feature type="domain" description="CusB-like beta-barrel" evidence="1">
    <location>
        <begin position="1"/>
        <end position="47"/>
    </location>
</feature>